<dbReference type="eggNOG" id="ENOG5032RUW">
    <property type="taxonomic scope" value="Bacteria"/>
</dbReference>
<dbReference type="Pfam" id="PF11140">
    <property type="entry name" value="DUF2913"/>
    <property type="match status" value="1"/>
</dbReference>
<accession>A0A085A7S9</accession>
<gene>
    <name evidence="1" type="ORF">GTGU_02795</name>
</gene>
<dbReference type="InterPro" id="IPR021316">
    <property type="entry name" value="DUF2913"/>
</dbReference>
<name>A0A085A7S9_9ENTR</name>
<evidence type="ECO:0000313" key="1">
    <source>
        <dbReference type="EMBL" id="KFC06274.1"/>
    </source>
</evidence>
<organism evidence="1 2">
    <name type="scientific">Trabulsiella guamensis ATCC 49490</name>
    <dbReference type="NCBI Taxonomy" id="1005994"/>
    <lineage>
        <taxon>Bacteria</taxon>
        <taxon>Pseudomonadati</taxon>
        <taxon>Pseudomonadota</taxon>
        <taxon>Gammaproteobacteria</taxon>
        <taxon>Enterobacterales</taxon>
        <taxon>Enterobacteriaceae</taxon>
        <taxon>Trabulsiella</taxon>
    </lineage>
</organism>
<protein>
    <recommendedName>
        <fullName evidence="3">DUF2913 family protein</fullName>
    </recommendedName>
</protein>
<sequence length="206" mass="23281">MKNTYTPLSPDQTITDLAHFAWCALVGLRLAQQEGQALSPLTIHSFLLRWLATAQKQRRFPRSVAADIDSLLRLGRQKGPGALLHERLAYLWQNCCGDLSQQSDLLRLTHAIETLKSQGWLNAVVADDEWAPEALYAEYADVAALLVRKSELLRHFTEEGQQSSPVDFLVVGDCRRVGDVFDARELPYMLREQHTGWCILTLVPVR</sequence>
<dbReference type="OrthoDB" id="6590152at2"/>
<dbReference type="AlphaFoldDB" id="A0A085A7S9"/>
<comment type="caution">
    <text evidence="1">The sequence shown here is derived from an EMBL/GenBank/DDBJ whole genome shotgun (WGS) entry which is preliminary data.</text>
</comment>
<dbReference type="EMBL" id="JMTB01000085">
    <property type="protein sequence ID" value="KFC06274.1"/>
    <property type="molecule type" value="Genomic_DNA"/>
</dbReference>
<evidence type="ECO:0008006" key="3">
    <source>
        <dbReference type="Google" id="ProtNLM"/>
    </source>
</evidence>
<evidence type="ECO:0000313" key="2">
    <source>
        <dbReference type="Proteomes" id="UP000028630"/>
    </source>
</evidence>
<dbReference type="Proteomes" id="UP000028630">
    <property type="component" value="Unassembled WGS sequence"/>
</dbReference>
<keyword evidence="2" id="KW-1185">Reference proteome</keyword>
<reference evidence="2" key="1">
    <citation type="submission" date="2014-05" db="EMBL/GenBank/DDBJ databases">
        <title>ATOL: Assembling a taxonomically balanced genome-scale reconstruction of the evolutionary history of the Enterobacteriaceae.</title>
        <authorList>
            <person name="Plunkett G. III"/>
            <person name="Neeno-Eckwall E.C."/>
            <person name="Glasner J.D."/>
            <person name="Perna N.T."/>
        </authorList>
    </citation>
    <scope>NUCLEOTIDE SEQUENCE [LARGE SCALE GENOMIC DNA]</scope>
    <source>
        <strain evidence="2">ATCC 49490</strain>
    </source>
</reference>
<proteinExistence type="predicted"/>
<dbReference type="RefSeq" id="WP_051857354.1">
    <property type="nucleotide sequence ID" value="NZ_JMTB01000085.1"/>
</dbReference>